<feature type="domain" description="HTH tetR-type" evidence="3">
    <location>
        <begin position="6"/>
        <end position="66"/>
    </location>
</feature>
<evidence type="ECO:0000256" key="1">
    <source>
        <dbReference type="ARBA" id="ARBA00023125"/>
    </source>
</evidence>
<dbReference type="PANTHER" id="PTHR43479">
    <property type="entry name" value="ACREF/ENVCD OPERON REPRESSOR-RELATED"/>
    <property type="match status" value="1"/>
</dbReference>
<reference evidence="4 5" key="1">
    <citation type="submission" date="2017-11" db="EMBL/GenBank/DDBJ databases">
        <title>Understudied soil microbes with underappreciated capabilities: Untangling the Clostridium saccharolyticum group.</title>
        <authorList>
            <person name="Leschine S."/>
        </authorList>
    </citation>
    <scope>NUCLEOTIDE SEQUENCE [LARGE SCALE GENOMIC DNA]</scope>
    <source>
        <strain evidence="4 5">18A</strain>
    </source>
</reference>
<name>A0A2M8Z5Q9_9FIRM</name>
<dbReference type="Proteomes" id="UP000231092">
    <property type="component" value="Unassembled WGS sequence"/>
</dbReference>
<accession>A0A2M8Z5Q9</accession>
<dbReference type="Gene3D" id="1.10.357.10">
    <property type="entry name" value="Tetracycline Repressor, domain 2"/>
    <property type="match status" value="1"/>
</dbReference>
<dbReference type="AlphaFoldDB" id="A0A2M8Z5Q9"/>
<gene>
    <name evidence="4" type="ORF">H171_2304</name>
</gene>
<evidence type="ECO:0000256" key="2">
    <source>
        <dbReference type="PROSITE-ProRule" id="PRU00335"/>
    </source>
</evidence>
<evidence type="ECO:0000313" key="4">
    <source>
        <dbReference type="EMBL" id="PJJ28782.1"/>
    </source>
</evidence>
<dbReference type="Pfam" id="PF00440">
    <property type="entry name" value="TetR_N"/>
    <property type="match status" value="1"/>
</dbReference>
<dbReference type="EMBL" id="PGET01000001">
    <property type="protein sequence ID" value="PJJ28782.1"/>
    <property type="molecule type" value="Genomic_DNA"/>
</dbReference>
<dbReference type="GO" id="GO:0003677">
    <property type="term" value="F:DNA binding"/>
    <property type="evidence" value="ECO:0007669"/>
    <property type="project" value="UniProtKB-UniRule"/>
</dbReference>
<dbReference type="InterPro" id="IPR009057">
    <property type="entry name" value="Homeodomain-like_sf"/>
</dbReference>
<keyword evidence="1 2" id="KW-0238">DNA-binding</keyword>
<evidence type="ECO:0000259" key="3">
    <source>
        <dbReference type="PROSITE" id="PS50977"/>
    </source>
</evidence>
<sequence>MRKQSEIRKQELVEIALDQFLANGYEQTTIRSILKIAGGEVGMFYHYFKSKEEIFDCAINLFLDNYVKKIEKIADTSKPIMDVIMDLIKQLHISLYEYSQIKPEKFHWSMDIALHQSTLRRLVPIIEGIIHKAKEAGIITVPLFDNEYELTVFLLFGISGILHDKPLSIMSDIELKQKERTINRLVSSIFGIPLQNSAG</sequence>
<evidence type="ECO:0000313" key="5">
    <source>
        <dbReference type="Proteomes" id="UP000231092"/>
    </source>
</evidence>
<dbReference type="SUPFAM" id="SSF46689">
    <property type="entry name" value="Homeodomain-like"/>
    <property type="match status" value="1"/>
</dbReference>
<dbReference type="InterPro" id="IPR050624">
    <property type="entry name" value="HTH-type_Tx_Regulator"/>
</dbReference>
<dbReference type="RefSeq" id="WP_100305244.1">
    <property type="nucleotide sequence ID" value="NZ_PGET01000001.1"/>
</dbReference>
<dbReference type="PANTHER" id="PTHR43479:SF11">
    <property type="entry name" value="ACREF_ENVCD OPERON REPRESSOR-RELATED"/>
    <property type="match status" value="1"/>
</dbReference>
<dbReference type="PROSITE" id="PS50977">
    <property type="entry name" value="HTH_TETR_2"/>
    <property type="match status" value="1"/>
</dbReference>
<organism evidence="4 5">
    <name type="scientific">[Clostridium] celerecrescens 18A</name>
    <dbReference type="NCBI Taxonomy" id="1286362"/>
    <lineage>
        <taxon>Bacteria</taxon>
        <taxon>Bacillati</taxon>
        <taxon>Bacillota</taxon>
        <taxon>Clostridia</taxon>
        <taxon>Lachnospirales</taxon>
        <taxon>Lachnospiraceae</taxon>
        <taxon>Lacrimispora</taxon>
    </lineage>
</organism>
<protein>
    <submittedName>
        <fullName evidence="4">TetR family transcriptional regulator</fullName>
    </submittedName>
</protein>
<dbReference type="InterPro" id="IPR001647">
    <property type="entry name" value="HTH_TetR"/>
</dbReference>
<proteinExistence type="predicted"/>
<dbReference type="OrthoDB" id="9785164at2"/>
<feature type="DNA-binding region" description="H-T-H motif" evidence="2">
    <location>
        <begin position="29"/>
        <end position="48"/>
    </location>
</feature>
<comment type="caution">
    <text evidence="4">The sequence shown here is derived from an EMBL/GenBank/DDBJ whole genome shotgun (WGS) entry which is preliminary data.</text>
</comment>